<dbReference type="InterPro" id="IPR023780">
    <property type="entry name" value="Chromo_domain"/>
</dbReference>
<name>A0A1D1ZQ90_AUXPR</name>
<keyword evidence="3" id="KW-0547">Nucleotide-binding</keyword>
<evidence type="ECO:0000256" key="2">
    <source>
        <dbReference type="ARBA" id="ARBA00022737"/>
    </source>
</evidence>
<dbReference type="SMART" id="SM00487">
    <property type="entry name" value="DEXDc"/>
    <property type="match status" value="1"/>
</dbReference>
<dbReference type="EMBL" id="GDKF01009470">
    <property type="protein sequence ID" value="JAT69152.1"/>
    <property type="molecule type" value="Transcribed_RNA"/>
</dbReference>
<proteinExistence type="predicted"/>
<dbReference type="GO" id="GO:0003682">
    <property type="term" value="F:chromatin binding"/>
    <property type="evidence" value="ECO:0007669"/>
    <property type="project" value="TreeGrafter"/>
</dbReference>
<dbReference type="Pfam" id="PF00385">
    <property type="entry name" value="Chromo"/>
    <property type="match status" value="1"/>
</dbReference>
<dbReference type="InterPro" id="IPR038718">
    <property type="entry name" value="SNF2-like_sf"/>
</dbReference>
<dbReference type="GO" id="GO:0140658">
    <property type="term" value="F:ATP-dependent chromatin remodeler activity"/>
    <property type="evidence" value="ECO:0007669"/>
    <property type="project" value="TreeGrafter"/>
</dbReference>
<dbReference type="CDD" id="cd18659">
    <property type="entry name" value="CD2_tandem"/>
    <property type="match status" value="1"/>
</dbReference>
<reference evidence="11" key="1">
    <citation type="submission" date="2015-08" db="EMBL/GenBank/DDBJ databases">
        <authorList>
            <person name="Babu N.S."/>
            <person name="Beckwith C.J."/>
            <person name="Beseler K.G."/>
            <person name="Brison A."/>
            <person name="Carone J.V."/>
            <person name="Caskin T.P."/>
            <person name="Diamond M."/>
            <person name="Durham M.E."/>
            <person name="Foxe J.M."/>
            <person name="Go M."/>
            <person name="Henderson B.A."/>
            <person name="Jones I.B."/>
            <person name="McGettigan J.A."/>
            <person name="Micheletti S.J."/>
            <person name="Nasrallah M.E."/>
            <person name="Ortiz D."/>
            <person name="Piller C.R."/>
            <person name="Privatt S.R."/>
            <person name="Schneider S.L."/>
            <person name="Sharp S."/>
            <person name="Smith T.C."/>
            <person name="Stanton J.D."/>
            <person name="Ullery H.E."/>
            <person name="Wilson R.J."/>
            <person name="Serrano M.G."/>
            <person name="Buck G."/>
            <person name="Lee V."/>
            <person name="Wang Y."/>
            <person name="Carvalho R."/>
            <person name="Voegtly L."/>
            <person name="Shi R."/>
            <person name="Duckworth R."/>
            <person name="Johnson A."/>
            <person name="Loviza R."/>
            <person name="Walstead R."/>
            <person name="Shah Z."/>
            <person name="Kiflezghi M."/>
            <person name="Wade K."/>
            <person name="Ball S.L."/>
            <person name="Bradley K.W."/>
            <person name="Asai D.J."/>
            <person name="Bowman C.A."/>
            <person name="Russell D.A."/>
            <person name="Pope W.H."/>
            <person name="Jacobs-Sera D."/>
            <person name="Hendrix R.W."/>
            <person name="Hatfull G.F."/>
        </authorList>
    </citation>
    <scope>NUCLEOTIDE SEQUENCE</scope>
</reference>
<dbReference type="PROSITE" id="PS00690">
    <property type="entry name" value="DEAH_ATP_HELICASE"/>
    <property type="match status" value="1"/>
</dbReference>
<dbReference type="GO" id="GO:0003677">
    <property type="term" value="F:DNA binding"/>
    <property type="evidence" value="ECO:0007669"/>
    <property type="project" value="TreeGrafter"/>
</dbReference>
<evidence type="ECO:0000256" key="6">
    <source>
        <dbReference type="ARBA" id="ARBA00023242"/>
    </source>
</evidence>
<dbReference type="GO" id="GO:0000785">
    <property type="term" value="C:chromatin"/>
    <property type="evidence" value="ECO:0007669"/>
    <property type="project" value="TreeGrafter"/>
</dbReference>
<evidence type="ECO:0000256" key="7">
    <source>
        <dbReference type="SAM" id="MobiDB-lite"/>
    </source>
</evidence>
<dbReference type="GO" id="GO:0042393">
    <property type="term" value="F:histone binding"/>
    <property type="evidence" value="ECO:0007669"/>
    <property type="project" value="TreeGrafter"/>
</dbReference>
<evidence type="ECO:0000313" key="11">
    <source>
        <dbReference type="EMBL" id="JAT69152.1"/>
    </source>
</evidence>
<evidence type="ECO:0000259" key="10">
    <source>
        <dbReference type="PROSITE" id="PS51194"/>
    </source>
</evidence>
<dbReference type="CDD" id="cd18793">
    <property type="entry name" value="SF2_C_SNF"/>
    <property type="match status" value="1"/>
</dbReference>
<evidence type="ECO:0000259" key="8">
    <source>
        <dbReference type="PROSITE" id="PS50013"/>
    </source>
</evidence>
<dbReference type="GO" id="GO:0016887">
    <property type="term" value="F:ATP hydrolysis activity"/>
    <property type="evidence" value="ECO:0007669"/>
    <property type="project" value="TreeGrafter"/>
</dbReference>
<comment type="subcellular location">
    <subcellularLocation>
        <location evidence="1">Nucleus</location>
    </subcellularLocation>
</comment>
<keyword evidence="4" id="KW-0378">Hydrolase</keyword>
<dbReference type="InterPro" id="IPR027417">
    <property type="entry name" value="P-loop_NTPase"/>
</dbReference>
<dbReference type="Gene3D" id="3.40.50.300">
    <property type="entry name" value="P-loop containing nucleotide triphosphate hydrolases"/>
    <property type="match status" value="1"/>
</dbReference>
<evidence type="ECO:0000259" key="9">
    <source>
        <dbReference type="PROSITE" id="PS51192"/>
    </source>
</evidence>
<dbReference type="InterPro" id="IPR049730">
    <property type="entry name" value="SNF2/RAD54-like_C"/>
</dbReference>
<feature type="compositionally biased region" description="Low complexity" evidence="7">
    <location>
        <begin position="109"/>
        <end position="131"/>
    </location>
</feature>
<feature type="non-terminal residue" evidence="11">
    <location>
        <position position="1"/>
    </location>
</feature>
<dbReference type="GO" id="GO:0005524">
    <property type="term" value="F:ATP binding"/>
    <property type="evidence" value="ECO:0007669"/>
    <property type="project" value="UniProtKB-KW"/>
</dbReference>
<evidence type="ECO:0000256" key="3">
    <source>
        <dbReference type="ARBA" id="ARBA00022741"/>
    </source>
</evidence>
<evidence type="ECO:0000256" key="5">
    <source>
        <dbReference type="ARBA" id="ARBA00022840"/>
    </source>
</evidence>
<feature type="domain" description="Helicase ATP-binding" evidence="9">
    <location>
        <begin position="400"/>
        <end position="573"/>
    </location>
</feature>
<dbReference type="Pfam" id="PF00176">
    <property type="entry name" value="SNF2-rel_dom"/>
    <property type="match status" value="1"/>
</dbReference>
<dbReference type="InterPro" id="IPR001650">
    <property type="entry name" value="Helicase_C-like"/>
</dbReference>
<dbReference type="InterPro" id="IPR000953">
    <property type="entry name" value="Chromo/chromo_shadow_dom"/>
</dbReference>
<keyword evidence="5" id="KW-0067">ATP-binding</keyword>
<organism evidence="11">
    <name type="scientific">Auxenochlorella protothecoides</name>
    <name type="common">Green microalga</name>
    <name type="synonym">Chlorella protothecoides</name>
    <dbReference type="NCBI Taxonomy" id="3075"/>
    <lineage>
        <taxon>Eukaryota</taxon>
        <taxon>Viridiplantae</taxon>
        <taxon>Chlorophyta</taxon>
        <taxon>core chlorophytes</taxon>
        <taxon>Trebouxiophyceae</taxon>
        <taxon>Chlorellales</taxon>
        <taxon>Chlorellaceae</taxon>
        <taxon>Auxenochlorella</taxon>
    </lineage>
</organism>
<feature type="domain" description="Chromo" evidence="8">
    <location>
        <begin position="307"/>
        <end position="356"/>
    </location>
</feature>
<sequence length="1463" mass="160089">KVVQSIYSDADELRREVTESLSACWYAAFSSVSRDSTMVLELRTRQSRALVDPISDDEDSFDDVLPLQKTKCNVKYLDKFRCASDSTHRRLSEPKSGLLEQQGWKLAGRKAAPVPAPTARRSTRPAATNPRVTVIDDSSEEECPDSVSEGSMADSDASSQDNEEDVGSVGSADSTSQDEEDEEESNSSGDDAWPSDAENVPQNAQQRNEVAAGEAGAKVGPKPSRPTSVRGAALLADKILDTRDGANGAPECLVKLKDKSYREVQWLPRRSLEEAKPGLLRGFLKRQEAGELNPYGDLASGIHADWTVVERVIAHRAGPAERFLIKWKGLGYSEATWIPASDLQPADQAAVTRYHELRSPGYHKKLTQAAASNPKTTAVPTFCNGRELRAYQKESLAWMAANWVAGRSCILGDEMGLGKTAQSIAILALQQQSGGVAGPFLVVAPLTTLGHWQREIEAWSALDCVVYAGSAADREAIQVHDLWRAAGPAGGRAIRPSIVLVSFDTMLRDKALFLDVHWATVVVDEAHRMKSSGSATRAVLEALPRHWLLLLTGTPVQNNMRELHGLLSLVDPVLFGTESEFLGRYGDERTGMEAAQVQRLKVALKPILLRRMKEDVETLPEKEEVIIWVELTTTQRAYYRAMYEKQIGVLLQGAAPRNLPNLKNLAMELRKICCHPFLCNGLEDDLMRRETEAGRKLDTAARMTAASGKMLLLSKLLPKLRSEGRKVLIFSQFKIMLDVLEDYLDGEGWPHERIDGSTPSRDRQAAIDRFSAEGSDGFVFLLSTRAGGQGITLTAADTCIIYDSDWNPQNDLQAMARCHRIGQHKEVTIYRLVTRDTYEAKVFEISSRKAGLDEAILGVTGPQQDPELDSRKISELLKNGAHGLEDMAAAAQQSNEFVSEDIGQILAGRTEKRQIGSRAGNSFSVTSFAATGAGRQAGADAGEDYWQNLMPSAVAAHEAAAAAAAAPQALAPRRRRVVDYSDKARKVGRRRKQEEEDGDDSTYEAEPGSASGDDRASSGGEEDTEGVDATTTAAQARKPRKRWPKGGPRQWSPASVTAFEDALLCLGEDRAEEAMQRIGATHCADLGPEAAPALASFVRLLADTVASTPSPPRPELPSDTLQRHLNMDCPPVAALCPQEVLEAGDEAVDAWLRDFTSEKVEAATAWARSEFEARVPEFWAEHVMGRIAEQMPPRLAKVVSQPEYQSRWTLRGAAFANCLKQWKVLAAQRGRPIPFPEGAYRTIVHKKVADWFTASHFQTMLEVVQEVGFPVCGTRGLAQAMEKSVLSHPRMQAIMQKDGDSNGHQLDHVRELDHARKDSPTLFLPKPIWRHATRGLTAFLVDTMGRLSQLIEEDERKRQIQSAPVLELGLAPREAAHALRVQAMDTDDQDPYSILYGKDNGNRAPVEVPRPLLSGTSDKPVPGPAMAVAPEAAPSGQKDREAGTTLPLELHRASRGPGQGSVA</sequence>
<dbReference type="Gene3D" id="3.40.50.10810">
    <property type="entry name" value="Tandem AAA-ATPase domain"/>
    <property type="match status" value="1"/>
</dbReference>
<dbReference type="PROSITE" id="PS51192">
    <property type="entry name" value="HELICASE_ATP_BIND_1"/>
    <property type="match status" value="1"/>
</dbReference>
<dbReference type="Gene3D" id="2.40.50.40">
    <property type="match status" value="1"/>
</dbReference>
<protein>
    <submittedName>
        <fullName evidence="11">Uncharacterized protein</fullName>
    </submittedName>
</protein>
<dbReference type="InterPro" id="IPR016197">
    <property type="entry name" value="Chromo-like_dom_sf"/>
</dbReference>
<gene>
    <name evidence="11" type="ORF">g.29367</name>
</gene>
<feature type="domain" description="Helicase C-terminal" evidence="10">
    <location>
        <begin position="712"/>
        <end position="867"/>
    </location>
</feature>
<feature type="compositionally biased region" description="Low complexity" evidence="7">
    <location>
        <begin position="209"/>
        <end position="222"/>
    </location>
</feature>
<dbReference type="GO" id="GO:0005634">
    <property type="term" value="C:nucleus"/>
    <property type="evidence" value="ECO:0007669"/>
    <property type="project" value="UniProtKB-SubCell"/>
</dbReference>
<keyword evidence="2" id="KW-0677">Repeat</keyword>
<dbReference type="InterPro" id="IPR014001">
    <property type="entry name" value="Helicase_ATP-bd"/>
</dbReference>
<evidence type="ECO:0000256" key="1">
    <source>
        <dbReference type="ARBA" id="ARBA00004123"/>
    </source>
</evidence>
<dbReference type="InterPro" id="IPR000330">
    <property type="entry name" value="SNF2_N"/>
</dbReference>
<dbReference type="PROSITE" id="PS51194">
    <property type="entry name" value="HELICASE_CTER"/>
    <property type="match status" value="1"/>
</dbReference>
<dbReference type="PANTHER" id="PTHR45623:SF11">
    <property type="entry name" value="KISMET, ISOFORM C"/>
    <property type="match status" value="1"/>
</dbReference>
<dbReference type="Pfam" id="PF00271">
    <property type="entry name" value="Helicase_C"/>
    <property type="match status" value="1"/>
</dbReference>
<accession>A0A1D1ZQ90</accession>
<feature type="domain" description="Chromo" evidence="8">
    <location>
        <begin position="234"/>
        <end position="295"/>
    </location>
</feature>
<dbReference type="SUPFAM" id="SSF52540">
    <property type="entry name" value="P-loop containing nucleoside triphosphate hydrolases"/>
    <property type="match status" value="2"/>
</dbReference>
<feature type="region of interest" description="Disordered" evidence="7">
    <location>
        <begin position="90"/>
        <end position="229"/>
    </location>
</feature>
<evidence type="ECO:0000256" key="4">
    <source>
        <dbReference type="ARBA" id="ARBA00022801"/>
    </source>
</evidence>
<dbReference type="PROSITE" id="PS50013">
    <property type="entry name" value="CHROMO_2"/>
    <property type="match status" value="2"/>
</dbReference>
<keyword evidence="6" id="KW-0539">Nucleus</keyword>
<dbReference type="InterPro" id="IPR002464">
    <property type="entry name" value="DNA/RNA_helicase_DEAH_CS"/>
</dbReference>
<dbReference type="SMART" id="SM00490">
    <property type="entry name" value="HELICc"/>
    <property type="match status" value="1"/>
</dbReference>
<dbReference type="PANTHER" id="PTHR45623">
    <property type="entry name" value="CHROMODOMAIN-HELICASE-DNA-BINDING PROTEIN 3-RELATED-RELATED"/>
    <property type="match status" value="1"/>
</dbReference>
<feature type="region of interest" description="Disordered" evidence="7">
    <location>
        <begin position="1396"/>
        <end position="1463"/>
    </location>
</feature>
<feature type="region of interest" description="Disordered" evidence="7">
    <location>
        <begin position="965"/>
        <end position="1054"/>
    </location>
</feature>
<dbReference type="SUPFAM" id="SSF54160">
    <property type="entry name" value="Chromo domain-like"/>
    <property type="match status" value="2"/>
</dbReference>
<dbReference type="SMART" id="SM00298">
    <property type="entry name" value="CHROMO"/>
    <property type="match status" value="2"/>
</dbReference>
<feature type="compositionally biased region" description="Acidic residues" evidence="7">
    <location>
        <begin position="176"/>
        <end position="185"/>
    </location>
</feature>